<feature type="region of interest" description="SAW" evidence="3">
    <location>
        <begin position="497"/>
        <end position="571"/>
    </location>
</feature>
<comment type="similarity">
    <text evidence="3">Belongs to the GRAS family.</text>
</comment>
<dbReference type="EMBL" id="MG817398">
    <property type="protein sequence ID" value="AWJ68064.1"/>
    <property type="molecule type" value="mRNA"/>
</dbReference>
<comment type="caution">
    <text evidence="3">Lacks conserved residue(s) required for the propagation of feature annotation.</text>
</comment>
<feature type="region of interest" description="Leucine repeat II (LRII)" evidence="3">
    <location>
        <begin position="359"/>
        <end position="391"/>
    </location>
</feature>
<organism evidence="5">
    <name type="scientific">Tamarix hispida</name>
    <dbReference type="NCBI Taxonomy" id="189793"/>
    <lineage>
        <taxon>Eukaryota</taxon>
        <taxon>Viridiplantae</taxon>
        <taxon>Streptophyta</taxon>
        <taxon>Embryophyta</taxon>
        <taxon>Tracheophyta</taxon>
        <taxon>Spermatophyta</taxon>
        <taxon>Magnoliopsida</taxon>
        <taxon>eudicotyledons</taxon>
        <taxon>Gunneridae</taxon>
        <taxon>Pentapetalae</taxon>
        <taxon>Caryophyllales</taxon>
        <taxon>Tamaricaceae</taxon>
        <taxon>Tamarix</taxon>
    </lineage>
</organism>
<evidence type="ECO:0000256" key="1">
    <source>
        <dbReference type="ARBA" id="ARBA00023015"/>
    </source>
</evidence>
<dbReference type="PANTHER" id="PTHR31636">
    <property type="entry name" value="OSJNBA0084A10.13 PROTEIN-RELATED"/>
    <property type="match status" value="1"/>
</dbReference>
<evidence type="ECO:0000313" key="5">
    <source>
        <dbReference type="EMBL" id="AWJ68064.1"/>
    </source>
</evidence>
<feature type="region of interest" description="VHIID" evidence="3">
    <location>
        <begin position="278"/>
        <end position="343"/>
    </location>
</feature>
<dbReference type="Pfam" id="PF03514">
    <property type="entry name" value="GRAS"/>
    <property type="match status" value="1"/>
</dbReference>
<reference evidence="5" key="1">
    <citation type="submission" date="2018-01" db="EMBL/GenBank/DDBJ databases">
        <title>Identification, phylogeny and expression analysis of the GRAS gene family in Tamarix hispida.</title>
        <authorList>
            <person name="Wang P."/>
        </authorList>
    </citation>
    <scope>NUCLEOTIDE SEQUENCE</scope>
</reference>
<dbReference type="InterPro" id="IPR005202">
    <property type="entry name" value="TF_GRAS"/>
</dbReference>
<evidence type="ECO:0000256" key="3">
    <source>
        <dbReference type="PROSITE-ProRule" id="PRU01191"/>
    </source>
</evidence>
<evidence type="ECO:0000256" key="2">
    <source>
        <dbReference type="ARBA" id="ARBA00023163"/>
    </source>
</evidence>
<feature type="short sequence motif" description="VHIID" evidence="3">
    <location>
        <begin position="309"/>
        <end position="313"/>
    </location>
</feature>
<dbReference type="AlphaFoldDB" id="A0A2S1WLM1"/>
<keyword evidence="2" id="KW-0804">Transcription</keyword>
<feature type="region of interest" description="Leucine repeat I (LRI)" evidence="3">
    <location>
        <begin position="199"/>
        <end position="259"/>
    </location>
</feature>
<proteinExistence type="evidence at transcript level"/>
<feature type="region of interest" description="Disordered" evidence="4">
    <location>
        <begin position="91"/>
        <end position="137"/>
    </location>
</feature>
<accession>A0A2S1WLM1</accession>
<keyword evidence="1" id="KW-0805">Transcription regulation</keyword>
<sequence length="571" mass="64127">MQTSQNHQGSGGCVHRLYHQTASQMSPYNCLPHYQNPGDHQNECPSKANQQGAEIGSSEACSIVDGYFTLDSFPAMNDISDFVYDSQYGPSTSSNKSASFSPLQGGDQSYVSDPHQFSDNTTYGSPLSGSSAVESNNGNELRNKMKEMEQLLGRDYAGMMMTDQQADNSFCSFRMGVHGHDEASSSSWWNEMKELIPRLDLVAVLCKCAEVVADKDLQRAAYLMDLLGQMVSVSGTPIQRLAAYMLEGLRARLEASGYNIYKTLKCEPPTGKQLLSYMHILYIICPYYKFAYMSSNAIIREAMQEERRIHIIDFQVAMGSQWINLIQDFSKRPGGPPSIRVTGVDDANSAFAREGGLEIVGKRLAKEANQCGVPFEFHAAAMSGCEVQRENLGVRGGEAVAVNFPYMLHHMPDESVSTNNHRDRLLRLVKSLSPKVVVLVEQESNTNSPPFHVRFRETLEYYTAMFESIDVARPREEEQRIRAEQHCLARDIVNMIACEGEERVERHELLGKWKVRLGMAGFKPHAVSCDVERVIRNMLKEYHGNYRLTRKGGCLYLGWKEKNLATCSAWF</sequence>
<name>A0A2S1WLM1_9CARY</name>
<evidence type="ECO:0000256" key="4">
    <source>
        <dbReference type="SAM" id="MobiDB-lite"/>
    </source>
</evidence>
<dbReference type="PROSITE" id="PS50985">
    <property type="entry name" value="GRAS"/>
    <property type="match status" value="1"/>
</dbReference>
<protein>
    <submittedName>
        <fullName evidence="5">GRAS8</fullName>
    </submittedName>
</protein>